<dbReference type="RefSeq" id="XP_009009301.1">
    <property type="nucleotide sequence ID" value="XM_009011053.1"/>
</dbReference>
<keyword evidence="4" id="KW-1185">Reference proteome</keyword>
<organism evidence="3 4">
    <name type="scientific">Helobdella robusta</name>
    <name type="common">Californian leech</name>
    <dbReference type="NCBI Taxonomy" id="6412"/>
    <lineage>
        <taxon>Eukaryota</taxon>
        <taxon>Metazoa</taxon>
        <taxon>Spiralia</taxon>
        <taxon>Lophotrochozoa</taxon>
        <taxon>Annelida</taxon>
        <taxon>Clitellata</taxon>
        <taxon>Hirudinea</taxon>
        <taxon>Rhynchobdellida</taxon>
        <taxon>Glossiphoniidae</taxon>
        <taxon>Helobdella</taxon>
    </lineage>
</organism>
<dbReference type="CTD" id="20198184"/>
<dbReference type="HOGENOM" id="CLU_2075668_0_0_1"/>
<dbReference type="InParanoid" id="T1ENN4"/>
<reference evidence="4" key="1">
    <citation type="submission" date="2012-12" db="EMBL/GenBank/DDBJ databases">
        <authorList>
            <person name="Hellsten U."/>
            <person name="Grimwood J."/>
            <person name="Chapman J.A."/>
            <person name="Shapiro H."/>
            <person name="Aerts A."/>
            <person name="Otillar R.P."/>
            <person name="Terry A.Y."/>
            <person name="Boore J.L."/>
            <person name="Simakov O."/>
            <person name="Marletaz F."/>
            <person name="Cho S.-J."/>
            <person name="Edsinger-Gonzales E."/>
            <person name="Havlak P."/>
            <person name="Kuo D.-H."/>
            <person name="Larsson T."/>
            <person name="Lv J."/>
            <person name="Arendt D."/>
            <person name="Savage R."/>
            <person name="Osoegawa K."/>
            <person name="de Jong P."/>
            <person name="Lindberg D.R."/>
            <person name="Seaver E.C."/>
            <person name="Weisblat D.A."/>
            <person name="Putnam N.H."/>
            <person name="Grigoriev I.V."/>
            <person name="Rokhsar D.S."/>
        </authorList>
    </citation>
    <scope>NUCLEOTIDE SEQUENCE</scope>
</reference>
<reference evidence="3" key="3">
    <citation type="submission" date="2015-06" db="UniProtKB">
        <authorList>
            <consortium name="EnsemblMetazoa"/>
        </authorList>
    </citation>
    <scope>IDENTIFICATION</scope>
</reference>
<proteinExistence type="predicted"/>
<dbReference type="InterPro" id="IPR014716">
    <property type="entry name" value="Fibrinogen_a/b/g_C_1"/>
</dbReference>
<name>T1ENN4_HELRO</name>
<dbReference type="Pfam" id="PF00147">
    <property type="entry name" value="Fibrinogen_C"/>
    <property type="match status" value="1"/>
</dbReference>
<dbReference type="GeneID" id="20198184"/>
<dbReference type="InterPro" id="IPR036056">
    <property type="entry name" value="Fibrinogen-like_C"/>
</dbReference>
<dbReference type="EnsemblMetazoa" id="HelroT159142">
    <property type="protein sequence ID" value="HelroP159142"/>
    <property type="gene ID" value="HelroG159142"/>
</dbReference>
<dbReference type="Proteomes" id="UP000015101">
    <property type="component" value="Unassembled WGS sequence"/>
</dbReference>
<dbReference type="EMBL" id="KB095811">
    <property type="protein sequence ID" value="ESO12581.1"/>
    <property type="molecule type" value="Genomic_DNA"/>
</dbReference>
<evidence type="ECO:0000259" key="1">
    <source>
        <dbReference type="Pfam" id="PF00147"/>
    </source>
</evidence>
<dbReference type="GO" id="GO:0005615">
    <property type="term" value="C:extracellular space"/>
    <property type="evidence" value="ECO:0000318"/>
    <property type="project" value="GO_Central"/>
</dbReference>
<reference evidence="2 4" key="2">
    <citation type="journal article" date="2013" name="Nature">
        <title>Insights into bilaterian evolution from three spiralian genomes.</title>
        <authorList>
            <person name="Simakov O."/>
            <person name="Marletaz F."/>
            <person name="Cho S.J."/>
            <person name="Edsinger-Gonzales E."/>
            <person name="Havlak P."/>
            <person name="Hellsten U."/>
            <person name="Kuo D.H."/>
            <person name="Larsson T."/>
            <person name="Lv J."/>
            <person name="Arendt D."/>
            <person name="Savage R."/>
            <person name="Osoegawa K."/>
            <person name="de Jong P."/>
            <person name="Grimwood J."/>
            <person name="Chapman J.A."/>
            <person name="Shapiro H."/>
            <person name="Aerts A."/>
            <person name="Otillar R.P."/>
            <person name="Terry A.Y."/>
            <person name="Boore J.L."/>
            <person name="Grigoriev I.V."/>
            <person name="Lindberg D.R."/>
            <person name="Seaver E.C."/>
            <person name="Weisblat D.A."/>
            <person name="Putnam N.H."/>
            <person name="Rokhsar D.S."/>
        </authorList>
    </citation>
    <scope>NUCLEOTIDE SEQUENCE</scope>
</reference>
<evidence type="ECO:0000313" key="4">
    <source>
        <dbReference type="Proteomes" id="UP000015101"/>
    </source>
</evidence>
<dbReference type="EMBL" id="AMQM01000198">
    <property type="status" value="NOT_ANNOTATED_CDS"/>
    <property type="molecule type" value="Genomic_DNA"/>
</dbReference>
<feature type="domain" description="Fibrinogen C-terminal" evidence="1">
    <location>
        <begin position="3"/>
        <end position="97"/>
    </location>
</feature>
<dbReference type="KEGG" id="hro:HELRODRAFT_159142"/>
<dbReference type="SUPFAM" id="SSF56496">
    <property type="entry name" value="Fibrinogen C-terminal domain-like"/>
    <property type="match status" value="1"/>
</dbReference>
<evidence type="ECO:0000313" key="2">
    <source>
        <dbReference type="EMBL" id="ESO12581.1"/>
    </source>
</evidence>
<dbReference type="Gene3D" id="3.90.215.10">
    <property type="entry name" value="Gamma Fibrinogen, chain A, domain 1"/>
    <property type="match status" value="1"/>
</dbReference>
<sequence length="118" mass="13293">MDSCNKKFYSTEYWRFRIKSEKKLYAIELAGNVPRDAVNAFSNASQPQFVTNLRAFSTPDKDNDGWSGGKCADENGRWFNWCGVSVLTNNPQSWGTVKSATSAANKDVIYSTMMIMIN</sequence>
<dbReference type="InterPro" id="IPR002181">
    <property type="entry name" value="Fibrinogen_a/b/g_C_dom"/>
</dbReference>
<gene>
    <name evidence="3" type="primary">20198184</name>
    <name evidence="2" type="ORF">HELRODRAFT_159142</name>
</gene>
<evidence type="ECO:0000313" key="3">
    <source>
        <dbReference type="EnsemblMetazoa" id="HelroP159142"/>
    </source>
</evidence>
<accession>T1ENN4</accession>
<dbReference type="AlphaFoldDB" id="T1ENN4"/>
<protein>
    <recommendedName>
        <fullName evidence="1">Fibrinogen C-terminal domain-containing protein</fullName>
    </recommendedName>
</protein>